<feature type="compositionally biased region" description="Low complexity" evidence="1">
    <location>
        <begin position="221"/>
        <end position="235"/>
    </location>
</feature>
<feature type="transmembrane region" description="Helical" evidence="2">
    <location>
        <begin position="395"/>
        <end position="413"/>
    </location>
</feature>
<dbReference type="Gene3D" id="1.20.1250.20">
    <property type="entry name" value="MFS general substrate transporter like domains"/>
    <property type="match status" value="1"/>
</dbReference>
<accession>A0ABP7XB91</accession>
<keyword evidence="2" id="KW-0472">Membrane</keyword>
<organism evidence="3 4">
    <name type="scientific">Nocardioides fonticola</name>
    <dbReference type="NCBI Taxonomy" id="450363"/>
    <lineage>
        <taxon>Bacteria</taxon>
        <taxon>Bacillati</taxon>
        <taxon>Actinomycetota</taxon>
        <taxon>Actinomycetes</taxon>
        <taxon>Propionibacteriales</taxon>
        <taxon>Nocardioidaceae</taxon>
        <taxon>Nocardioides</taxon>
    </lineage>
</organism>
<dbReference type="PANTHER" id="PTHR23542">
    <property type="match status" value="1"/>
</dbReference>
<keyword evidence="4" id="KW-1185">Reference proteome</keyword>
<evidence type="ECO:0000313" key="4">
    <source>
        <dbReference type="Proteomes" id="UP001501495"/>
    </source>
</evidence>
<dbReference type="InterPro" id="IPR036259">
    <property type="entry name" value="MFS_trans_sf"/>
</dbReference>
<dbReference type="Proteomes" id="UP001501495">
    <property type="component" value="Unassembled WGS sequence"/>
</dbReference>
<reference evidence="4" key="1">
    <citation type="journal article" date="2019" name="Int. J. Syst. Evol. Microbiol.">
        <title>The Global Catalogue of Microorganisms (GCM) 10K type strain sequencing project: providing services to taxonomists for standard genome sequencing and annotation.</title>
        <authorList>
            <consortium name="The Broad Institute Genomics Platform"/>
            <consortium name="The Broad Institute Genome Sequencing Center for Infectious Disease"/>
            <person name="Wu L."/>
            <person name="Ma J."/>
        </authorList>
    </citation>
    <scope>NUCLEOTIDE SEQUENCE [LARGE SCALE GENOMIC DNA]</scope>
    <source>
        <strain evidence="4">JCM 16703</strain>
    </source>
</reference>
<feature type="transmembrane region" description="Helical" evidence="2">
    <location>
        <begin position="52"/>
        <end position="73"/>
    </location>
</feature>
<feature type="transmembrane region" description="Helical" evidence="2">
    <location>
        <begin position="244"/>
        <end position="271"/>
    </location>
</feature>
<comment type="caution">
    <text evidence="3">The sequence shown here is derived from an EMBL/GenBank/DDBJ whole genome shotgun (WGS) entry which is preliminary data.</text>
</comment>
<dbReference type="RefSeq" id="WP_344731391.1">
    <property type="nucleotide sequence ID" value="NZ_BAAAZH010000001.1"/>
</dbReference>
<dbReference type="SUPFAM" id="SSF103473">
    <property type="entry name" value="MFS general substrate transporter"/>
    <property type="match status" value="1"/>
</dbReference>
<proteinExistence type="predicted"/>
<protein>
    <submittedName>
        <fullName evidence="3">MFS transporter</fullName>
    </submittedName>
</protein>
<evidence type="ECO:0000256" key="2">
    <source>
        <dbReference type="SAM" id="Phobius"/>
    </source>
</evidence>
<gene>
    <name evidence="3" type="ORF">GCM10022215_02740</name>
</gene>
<feature type="transmembrane region" description="Helical" evidence="2">
    <location>
        <begin position="180"/>
        <end position="200"/>
    </location>
</feature>
<evidence type="ECO:0000313" key="3">
    <source>
        <dbReference type="EMBL" id="GAA4108806.1"/>
    </source>
</evidence>
<feature type="transmembrane region" description="Helical" evidence="2">
    <location>
        <begin position="277"/>
        <end position="297"/>
    </location>
</feature>
<feature type="transmembrane region" description="Helical" evidence="2">
    <location>
        <begin position="21"/>
        <end position="46"/>
    </location>
</feature>
<keyword evidence="2" id="KW-1133">Transmembrane helix</keyword>
<name>A0ABP7XB91_9ACTN</name>
<sequence>MYSTPLSWPARYLLLLRSSGLGPVVLGAAAGRLGYALLPLCLLFGAGRAMGSFALASGAVAVFGLATLAMPLQSRLVDLHGRRRVLPIAALLVCLLLATIALGAAAAVGSPWFWFPLCLGAGAVAPALGPAMRARWRERCRPDDLPTAYALDGVVEETAFLLGPVVAAGVVAVAAPWWGIAAAAVLVPLGAAVLAFAPAVSTPPITERHEGDRPGGHEVGSEVAPAGAPASSPEEGGPLWTASFVLLLLALLAFGLSGAGAITAVAALAYAADRPGVLGIVEAAMGAAAVVGGLWWGGREHPRAARADLTRLLLARVPLLVVAAVVPGLGAVGVAVALTGLLAAPAYVTAFGAADDASPPRRRTEASTWITTATNLGATAGTAAAGVLAEVAGSGGVLLLAAAVGLVGAVAAGRRVSGGRSRAA</sequence>
<keyword evidence="2" id="KW-0812">Transmembrane</keyword>
<dbReference type="PANTHER" id="PTHR23542:SF1">
    <property type="entry name" value="MAJOR FACILITATOR SUPERFAMILY (MFS) PROFILE DOMAIN-CONTAINING PROTEIN"/>
    <property type="match status" value="1"/>
</dbReference>
<feature type="transmembrane region" description="Helical" evidence="2">
    <location>
        <begin position="153"/>
        <end position="174"/>
    </location>
</feature>
<feature type="region of interest" description="Disordered" evidence="1">
    <location>
        <begin position="205"/>
        <end position="235"/>
    </location>
</feature>
<feature type="transmembrane region" description="Helical" evidence="2">
    <location>
        <begin position="112"/>
        <end position="132"/>
    </location>
</feature>
<dbReference type="EMBL" id="BAAAZH010000001">
    <property type="protein sequence ID" value="GAA4108806.1"/>
    <property type="molecule type" value="Genomic_DNA"/>
</dbReference>
<feature type="transmembrane region" description="Helical" evidence="2">
    <location>
        <begin position="85"/>
        <end position="106"/>
    </location>
</feature>
<evidence type="ECO:0000256" key="1">
    <source>
        <dbReference type="SAM" id="MobiDB-lite"/>
    </source>
</evidence>
<feature type="compositionally biased region" description="Basic and acidic residues" evidence="1">
    <location>
        <begin position="206"/>
        <end position="220"/>
    </location>
</feature>